<comment type="caution">
    <text evidence="2">The sequence shown here is derived from an EMBL/GenBank/DDBJ whole genome shotgun (WGS) entry which is preliminary data.</text>
</comment>
<organism evidence="2 3">
    <name type="scientific">Pomacea canaliculata</name>
    <name type="common">Golden apple snail</name>
    <dbReference type="NCBI Taxonomy" id="400727"/>
    <lineage>
        <taxon>Eukaryota</taxon>
        <taxon>Metazoa</taxon>
        <taxon>Spiralia</taxon>
        <taxon>Lophotrochozoa</taxon>
        <taxon>Mollusca</taxon>
        <taxon>Gastropoda</taxon>
        <taxon>Caenogastropoda</taxon>
        <taxon>Architaenioglossa</taxon>
        <taxon>Ampullarioidea</taxon>
        <taxon>Ampullariidae</taxon>
        <taxon>Pomacea</taxon>
    </lineage>
</organism>
<evidence type="ECO:0000313" key="3">
    <source>
        <dbReference type="Proteomes" id="UP000245119"/>
    </source>
</evidence>
<accession>A0A2T7PJK3</accession>
<sequence>MSLLGFHCAPPQQSPPRGKTESGTDEKRRNLVSDPGKPGYSSDLPHGFGTDPDGQARKYNVTSTSPPLFSRYDSSPPPFSRYDISSPPFSRYDSSPPLFSRYDSSPPLDVGANDSKIAPTPGIENYLGHSLLGRDAGILISSGKPLLLACNTFPPDHPHTQTFLASSPILPSVASFLFDRRRRNRLRNGGKTGSPSQHGGRDGSTEMLQDISEVREQARTLDRMELVRQREERNKAKFQHGLDFANAATIKRSASPPRNRPSFNSSEKSPTVEGKSADFSFTTQSKQKEDSSNNFGVQNRTVSPTSLTEKSPPKKVSGKVHKTARDQQSDKNTPKPTQTADKGDAMSSPSITSPSKGSKDALTADLKANQRTEDRDPQAQACSSASDVEDAKRRNIGCFGGNAKNILKKNNSTRKSRATERCERCSAPIADGKVRGDACHCSNPSHVRSGARKTSSPSPRFNQSVTNNPGKGK</sequence>
<feature type="compositionally biased region" description="Polar residues" evidence="1">
    <location>
        <begin position="292"/>
        <end position="309"/>
    </location>
</feature>
<reference evidence="2 3" key="1">
    <citation type="submission" date="2018-04" db="EMBL/GenBank/DDBJ databases">
        <title>The genome of golden apple snail Pomacea canaliculata provides insight into stress tolerance and invasive adaptation.</title>
        <authorList>
            <person name="Liu C."/>
            <person name="Liu B."/>
            <person name="Ren Y."/>
            <person name="Zhang Y."/>
            <person name="Wang H."/>
            <person name="Li S."/>
            <person name="Jiang F."/>
            <person name="Yin L."/>
            <person name="Zhang G."/>
            <person name="Qian W."/>
            <person name="Fan W."/>
        </authorList>
    </citation>
    <scope>NUCLEOTIDE SEQUENCE [LARGE SCALE GENOMIC DNA]</scope>
    <source>
        <strain evidence="2">SZHN2017</strain>
        <tissue evidence="2">Muscle</tissue>
    </source>
</reference>
<feature type="compositionally biased region" description="Basic and acidic residues" evidence="1">
    <location>
        <begin position="368"/>
        <end position="377"/>
    </location>
</feature>
<protein>
    <submittedName>
        <fullName evidence="2">Uncharacterized protein</fullName>
    </submittedName>
</protein>
<feature type="region of interest" description="Disordered" evidence="1">
    <location>
        <begin position="233"/>
        <end position="390"/>
    </location>
</feature>
<dbReference type="AlphaFoldDB" id="A0A2T7PJK3"/>
<evidence type="ECO:0000313" key="2">
    <source>
        <dbReference type="EMBL" id="PVD33611.1"/>
    </source>
</evidence>
<feature type="compositionally biased region" description="Polar residues" evidence="1">
    <location>
        <begin position="442"/>
        <end position="473"/>
    </location>
</feature>
<gene>
    <name evidence="2" type="ORF">C0Q70_04869</name>
</gene>
<feature type="region of interest" description="Disordered" evidence="1">
    <location>
        <begin position="1"/>
        <end position="87"/>
    </location>
</feature>
<feature type="compositionally biased region" description="Basic and acidic residues" evidence="1">
    <location>
        <begin position="323"/>
        <end position="333"/>
    </location>
</feature>
<dbReference type="EMBL" id="PZQS01000003">
    <property type="protein sequence ID" value="PVD33611.1"/>
    <property type="molecule type" value="Genomic_DNA"/>
</dbReference>
<feature type="region of interest" description="Disordered" evidence="1">
    <location>
        <begin position="185"/>
        <end position="204"/>
    </location>
</feature>
<dbReference type="OrthoDB" id="6091801at2759"/>
<feature type="region of interest" description="Disordered" evidence="1">
    <location>
        <begin position="436"/>
        <end position="473"/>
    </location>
</feature>
<dbReference type="Proteomes" id="UP000245119">
    <property type="component" value="Linkage Group LG3"/>
</dbReference>
<keyword evidence="3" id="KW-1185">Reference proteome</keyword>
<proteinExistence type="predicted"/>
<feature type="compositionally biased region" description="Low complexity" evidence="1">
    <location>
        <begin position="347"/>
        <end position="356"/>
    </location>
</feature>
<name>A0A2T7PJK3_POMCA</name>
<evidence type="ECO:0000256" key="1">
    <source>
        <dbReference type="SAM" id="MobiDB-lite"/>
    </source>
</evidence>
<feature type="compositionally biased region" description="Basic and acidic residues" evidence="1">
    <location>
        <begin position="18"/>
        <end position="31"/>
    </location>
</feature>
<feature type="compositionally biased region" description="Low complexity" evidence="1">
    <location>
        <begin position="252"/>
        <end position="266"/>
    </location>
</feature>